<dbReference type="Gene3D" id="1.10.1240.10">
    <property type="entry name" value="Methionine synthase domain"/>
    <property type="match status" value="1"/>
</dbReference>
<keyword evidence="2" id="KW-0238">DNA-binding</keyword>
<dbReference type="Pfam" id="PF13411">
    <property type="entry name" value="MerR_1"/>
    <property type="match status" value="1"/>
</dbReference>
<dbReference type="PROSITE" id="PS50937">
    <property type="entry name" value="HTH_MERR_2"/>
    <property type="match status" value="1"/>
</dbReference>
<dbReference type="Proteomes" id="UP000673394">
    <property type="component" value="Unassembled WGS sequence"/>
</dbReference>
<dbReference type="SMART" id="SM00422">
    <property type="entry name" value="HTH_MERR"/>
    <property type="match status" value="1"/>
</dbReference>
<evidence type="ECO:0000256" key="3">
    <source>
        <dbReference type="ARBA" id="ARBA00023163"/>
    </source>
</evidence>
<keyword evidence="6" id="KW-1185">Reference proteome</keyword>
<dbReference type="InterPro" id="IPR047057">
    <property type="entry name" value="MerR_fam"/>
</dbReference>
<dbReference type="InterPro" id="IPR036594">
    <property type="entry name" value="Meth_synthase_dom"/>
</dbReference>
<gene>
    <name evidence="5" type="ORF">I8J30_00240</name>
</gene>
<dbReference type="Gene3D" id="1.10.1660.10">
    <property type="match status" value="1"/>
</dbReference>
<keyword evidence="1" id="KW-0805">Transcription regulation</keyword>
<keyword evidence="3" id="KW-0804">Transcription</keyword>
<dbReference type="InterPro" id="IPR000551">
    <property type="entry name" value="MerR-type_HTH_dom"/>
</dbReference>
<accession>A0ABS5C550</accession>
<evidence type="ECO:0000313" key="5">
    <source>
        <dbReference type="EMBL" id="MBP3961127.1"/>
    </source>
</evidence>
<dbReference type="PANTHER" id="PTHR30204">
    <property type="entry name" value="REDOX-CYCLING DRUG-SENSING TRANSCRIPTIONAL ACTIVATOR SOXR"/>
    <property type="match status" value="1"/>
</dbReference>
<dbReference type="RefSeq" id="WP_210654434.1">
    <property type="nucleotide sequence ID" value="NZ_JAGKSP010000001.1"/>
</dbReference>
<dbReference type="InterPro" id="IPR009061">
    <property type="entry name" value="DNA-bd_dom_put_sf"/>
</dbReference>
<evidence type="ECO:0000256" key="2">
    <source>
        <dbReference type="ARBA" id="ARBA00023125"/>
    </source>
</evidence>
<sequence>MIDGLYTIKEVSLLTGLSTQLIRKWEKRYEAVSPLRMPNGYRGYTAQDIEIIRWLKSRVEEGRPIGMAVAERKRNMGDSDSKESRGFSAVKAEVDAGGPVDILMHYLDKVDLRGADQVYRQVRALHSMEQLVSQVIKPALLELGEKFERGELYDCKACFCSQYIREVVMTSRIGRE</sequence>
<evidence type="ECO:0000256" key="1">
    <source>
        <dbReference type="ARBA" id="ARBA00023015"/>
    </source>
</evidence>
<organism evidence="5 6">
    <name type="scientific">Paenibacillus lignilyticus</name>
    <dbReference type="NCBI Taxonomy" id="1172615"/>
    <lineage>
        <taxon>Bacteria</taxon>
        <taxon>Bacillati</taxon>
        <taxon>Bacillota</taxon>
        <taxon>Bacilli</taxon>
        <taxon>Bacillales</taxon>
        <taxon>Paenibacillaceae</taxon>
        <taxon>Paenibacillus</taxon>
    </lineage>
</organism>
<proteinExistence type="predicted"/>
<name>A0ABS5C550_9BACL</name>
<comment type="caution">
    <text evidence="5">The sequence shown here is derived from an EMBL/GenBank/DDBJ whole genome shotgun (WGS) entry which is preliminary data.</text>
</comment>
<dbReference type="EMBL" id="JAGKSP010000001">
    <property type="protein sequence ID" value="MBP3961127.1"/>
    <property type="molecule type" value="Genomic_DNA"/>
</dbReference>
<evidence type="ECO:0000313" key="6">
    <source>
        <dbReference type="Proteomes" id="UP000673394"/>
    </source>
</evidence>
<evidence type="ECO:0000259" key="4">
    <source>
        <dbReference type="PROSITE" id="PS50937"/>
    </source>
</evidence>
<reference evidence="5 6" key="1">
    <citation type="submission" date="2021-04" db="EMBL/GenBank/DDBJ databases">
        <title>Paenibacillus sp. DLE-14 whole genome sequence.</title>
        <authorList>
            <person name="Ham Y.J."/>
        </authorList>
    </citation>
    <scope>NUCLEOTIDE SEQUENCE [LARGE SCALE GENOMIC DNA]</scope>
    <source>
        <strain evidence="5 6">DLE-14</strain>
    </source>
</reference>
<dbReference type="SUPFAM" id="SSF46955">
    <property type="entry name" value="Putative DNA-binding domain"/>
    <property type="match status" value="1"/>
</dbReference>
<protein>
    <submittedName>
        <fullName evidence="5">MerR family transcriptional regulator</fullName>
    </submittedName>
</protein>
<dbReference type="PANTHER" id="PTHR30204:SF67">
    <property type="entry name" value="HTH-TYPE TRANSCRIPTIONAL REGULATOR MLRA-RELATED"/>
    <property type="match status" value="1"/>
</dbReference>
<feature type="domain" description="HTH merR-type" evidence="4">
    <location>
        <begin position="5"/>
        <end position="78"/>
    </location>
</feature>